<evidence type="ECO:0000256" key="4">
    <source>
        <dbReference type="SAM" id="MobiDB-lite"/>
    </source>
</evidence>
<evidence type="ECO:0000256" key="2">
    <source>
        <dbReference type="ARBA" id="ARBA00022963"/>
    </source>
</evidence>
<dbReference type="PANTHER" id="PTHR10272:SF0">
    <property type="entry name" value="PLATELET-ACTIVATING FACTOR ACETYLHYDROLASE"/>
    <property type="match status" value="1"/>
</dbReference>
<dbReference type="SUPFAM" id="SSF53474">
    <property type="entry name" value="alpha/beta-Hydrolases"/>
    <property type="match status" value="1"/>
</dbReference>
<dbReference type="Proteomes" id="UP001500190">
    <property type="component" value="Unassembled WGS sequence"/>
</dbReference>
<proteinExistence type="predicted"/>
<organism evidence="5 6">
    <name type="scientific">Kribbella karoonensis</name>
    <dbReference type="NCBI Taxonomy" id="324851"/>
    <lineage>
        <taxon>Bacteria</taxon>
        <taxon>Bacillati</taxon>
        <taxon>Actinomycetota</taxon>
        <taxon>Actinomycetes</taxon>
        <taxon>Propionibacteriales</taxon>
        <taxon>Kribbellaceae</taxon>
        <taxon>Kribbella</taxon>
    </lineage>
</organism>
<evidence type="ECO:0000256" key="1">
    <source>
        <dbReference type="ARBA" id="ARBA00022801"/>
    </source>
</evidence>
<protein>
    <submittedName>
        <fullName evidence="5">Alpha/beta hydrolase</fullName>
    </submittedName>
</protein>
<dbReference type="Gene3D" id="3.40.50.1820">
    <property type="entry name" value="alpha/beta hydrolase"/>
    <property type="match status" value="1"/>
</dbReference>
<dbReference type="InterPro" id="IPR029058">
    <property type="entry name" value="AB_hydrolase_fold"/>
</dbReference>
<evidence type="ECO:0000313" key="5">
    <source>
        <dbReference type="EMBL" id="GAA1581476.1"/>
    </source>
</evidence>
<sequence>MAGMRAHRWRRRVLIGSGSVLVLLAWYVMAMAAFGARQVVLPALTGQYQVGRTSFEWVDAGRADPLDPHHGPRRLSVWLWYPAPADAQGPHPAYTPGLWSKLAFGAPVGWFETDFGKIRVRSIDGAAVADGRFPVVVLEPGMGFAAPQYSALAESLASHGYVVAGLTPTYSANLTVLGGQAVTSNREGNPPDVGGHTGESQQTGDRLAAEWATDARFVAGQVLALGQTGQFGGRLEPKVAYVGHSFGGASSLEACRVDARCAGAVDLDGTQFGRVVDTGLAKPFMILGAEDSCTTGTCGPKATDQGGERTTATKLLQASTGPHWQVVVGGAHHLNFTDYDLYFLGPPLRSLIGLGSVNPRQALSIQNDYVTAFLDHAVRNAPATAIADLHTKYPATQLTAPR</sequence>
<comment type="caution">
    <text evidence="5">The sequence shown here is derived from an EMBL/GenBank/DDBJ whole genome shotgun (WGS) entry which is preliminary data.</text>
</comment>
<feature type="region of interest" description="Disordered" evidence="4">
    <location>
        <begin position="181"/>
        <end position="203"/>
    </location>
</feature>
<keyword evidence="3" id="KW-0443">Lipid metabolism</keyword>
<gene>
    <name evidence="5" type="ORF">GCM10009742_27640</name>
</gene>
<keyword evidence="6" id="KW-1185">Reference proteome</keyword>
<dbReference type="EMBL" id="BAAAND010000004">
    <property type="protein sequence ID" value="GAA1581476.1"/>
    <property type="molecule type" value="Genomic_DNA"/>
</dbReference>
<keyword evidence="2" id="KW-0442">Lipid degradation</keyword>
<accession>A0ABP4PLA6</accession>
<name>A0ABP4PLA6_9ACTN</name>
<evidence type="ECO:0000313" key="6">
    <source>
        <dbReference type="Proteomes" id="UP001500190"/>
    </source>
</evidence>
<dbReference type="PANTHER" id="PTHR10272">
    <property type="entry name" value="PLATELET-ACTIVATING FACTOR ACETYLHYDROLASE"/>
    <property type="match status" value="1"/>
</dbReference>
<dbReference type="GO" id="GO:0016787">
    <property type="term" value="F:hydrolase activity"/>
    <property type="evidence" value="ECO:0007669"/>
    <property type="project" value="UniProtKB-KW"/>
</dbReference>
<keyword evidence="1 5" id="KW-0378">Hydrolase</keyword>
<reference evidence="6" key="1">
    <citation type="journal article" date="2019" name="Int. J. Syst. Evol. Microbiol.">
        <title>The Global Catalogue of Microorganisms (GCM) 10K type strain sequencing project: providing services to taxonomists for standard genome sequencing and annotation.</title>
        <authorList>
            <consortium name="The Broad Institute Genomics Platform"/>
            <consortium name="The Broad Institute Genome Sequencing Center for Infectious Disease"/>
            <person name="Wu L."/>
            <person name="Ma J."/>
        </authorList>
    </citation>
    <scope>NUCLEOTIDE SEQUENCE [LARGE SCALE GENOMIC DNA]</scope>
    <source>
        <strain evidence="6">JCM 14304</strain>
    </source>
</reference>
<evidence type="ECO:0000256" key="3">
    <source>
        <dbReference type="ARBA" id="ARBA00023098"/>
    </source>
</evidence>
<dbReference type="Pfam" id="PF03403">
    <property type="entry name" value="PAF-AH_p_II"/>
    <property type="match status" value="2"/>
</dbReference>